<keyword evidence="3" id="KW-1185">Reference proteome</keyword>
<dbReference type="Proteomes" id="UP000266723">
    <property type="component" value="Unassembled WGS sequence"/>
</dbReference>
<proteinExistence type="predicted"/>
<dbReference type="EMBL" id="QGKV02002055">
    <property type="protein sequence ID" value="KAF3493704.1"/>
    <property type="molecule type" value="Genomic_DNA"/>
</dbReference>
<evidence type="ECO:0000313" key="2">
    <source>
        <dbReference type="EMBL" id="KAF3493704.1"/>
    </source>
</evidence>
<organism evidence="2 3">
    <name type="scientific">Brassica cretica</name>
    <name type="common">Mustard</name>
    <dbReference type="NCBI Taxonomy" id="69181"/>
    <lineage>
        <taxon>Eukaryota</taxon>
        <taxon>Viridiplantae</taxon>
        <taxon>Streptophyta</taxon>
        <taxon>Embryophyta</taxon>
        <taxon>Tracheophyta</taxon>
        <taxon>Spermatophyta</taxon>
        <taxon>Magnoliopsida</taxon>
        <taxon>eudicotyledons</taxon>
        <taxon>Gunneridae</taxon>
        <taxon>Pentapetalae</taxon>
        <taxon>rosids</taxon>
        <taxon>malvids</taxon>
        <taxon>Brassicales</taxon>
        <taxon>Brassicaceae</taxon>
        <taxon>Brassiceae</taxon>
        <taxon>Brassica</taxon>
    </lineage>
</organism>
<evidence type="ECO:0000313" key="3">
    <source>
        <dbReference type="Proteomes" id="UP000266723"/>
    </source>
</evidence>
<protein>
    <submittedName>
        <fullName evidence="2">Uncharacterized protein</fullName>
    </submittedName>
</protein>
<reference evidence="2 3" key="1">
    <citation type="journal article" date="2020" name="BMC Genomics">
        <title>Intraspecific diversification of the crop wild relative Brassica cretica Lam. using demographic model selection.</title>
        <authorList>
            <person name="Kioukis A."/>
            <person name="Michalopoulou V.A."/>
            <person name="Briers L."/>
            <person name="Pirintsos S."/>
            <person name="Studholme D.J."/>
            <person name="Pavlidis P."/>
            <person name="Sarris P.F."/>
        </authorList>
    </citation>
    <scope>NUCLEOTIDE SEQUENCE [LARGE SCALE GENOMIC DNA]</scope>
    <source>
        <strain evidence="3">cv. PFS-1207/04</strain>
    </source>
</reference>
<feature type="region of interest" description="Disordered" evidence="1">
    <location>
        <begin position="67"/>
        <end position="88"/>
    </location>
</feature>
<gene>
    <name evidence="2" type="ORF">DY000_02052585</name>
</gene>
<evidence type="ECO:0000256" key="1">
    <source>
        <dbReference type="SAM" id="MobiDB-lite"/>
    </source>
</evidence>
<comment type="caution">
    <text evidence="2">The sequence shown here is derived from an EMBL/GenBank/DDBJ whole genome shotgun (WGS) entry which is preliminary data.</text>
</comment>
<name>A0ABQ7A7N5_BRACR</name>
<sequence length="88" mass="10359">MVIMDIHQGKCVWQNMKREVENILISRSHKFTNSTPIDILYHLVAQHQSRHHQEPIALHQSRLHQEPIAQHQSRHHQELLAQPLISSP</sequence>
<accession>A0ABQ7A7N5</accession>